<protein>
    <submittedName>
        <fullName evidence="1">Uncharacterized protein</fullName>
    </submittedName>
</protein>
<name>A0ABY8MGC2_9SPIO</name>
<organism evidence="1 2">
    <name type="scientific">Candidatus Haliotispira prima</name>
    <dbReference type="NCBI Taxonomy" id="3034016"/>
    <lineage>
        <taxon>Bacteria</taxon>
        <taxon>Pseudomonadati</taxon>
        <taxon>Spirochaetota</taxon>
        <taxon>Spirochaetia</taxon>
        <taxon>Spirochaetales</taxon>
        <taxon>Spirochaetaceae</taxon>
        <taxon>Candidatus Haliotispira</taxon>
    </lineage>
</organism>
<dbReference type="RefSeq" id="WP_326927239.1">
    <property type="nucleotide sequence ID" value="NZ_CP123443.1"/>
</dbReference>
<gene>
    <name evidence="1" type="ORF">P0082_11295</name>
</gene>
<keyword evidence="2" id="KW-1185">Reference proteome</keyword>
<accession>A0ABY8MGC2</accession>
<dbReference type="Proteomes" id="UP001228690">
    <property type="component" value="Chromosome"/>
</dbReference>
<reference evidence="1 2" key="1">
    <citation type="submission" date="2023-04" db="EMBL/GenBank/DDBJ databases">
        <title>Spirochaete genome identified in red abalone sample constitutes a novel genus.</title>
        <authorList>
            <person name="Sharma S.P."/>
            <person name="Purcell C.M."/>
            <person name="Hyde J.R."/>
            <person name="Severin A.J."/>
        </authorList>
    </citation>
    <scope>NUCLEOTIDE SEQUENCE [LARGE SCALE GENOMIC DNA]</scope>
    <source>
        <strain evidence="1 2">SP-2023</strain>
    </source>
</reference>
<dbReference type="EMBL" id="CP123443">
    <property type="protein sequence ID" value="WGK69051.1"/>
    <property type="molecule type" value="Genomic_DNA"/>
</dbReference>
<evidence type="ECO:0000313" key="1">
    <source>
        <dbReference type="EMBL" id="WGK69051.1"/>
    </source>
</evidence>
<sequence length="473" mass="53118">MKRKHDKQKLAGWLARMTRNMQKSCPFGVLCGILSLALLPGFFAPELPGQEPDTPQTVVPNETDSANSTSKYKIVDIYILGNDKIGAEYILRYLRENGIHNDTRRSKRELEKAALRLANIADTDATLLGLELIYDYVEDPEQGPIVYVEVLVAEMSISFIPGGGNAYARFGWANRIERNGRPSLIWLAAGYNRQDLILHLPYLWGAPFSASLEFGHHILDQWDFNESSRIRSNAFIIPKFYLQPLTWLKLGVGLDAGLLYFYKGQSPSSIEIGNRLGLGPELNGKDVPGTLHGRLAVLSSFELNRKYLARKGLGYHFRLSGRHEVAGLFAGNHAFSGVAGLVTEPLPWFRPSLDFRGDWRSEGMLPLASEVFSSRYEGYIRATGELRFSFSPIHIKDPIAINIGWSLGAITGFANASQNFTDIDLERDLELSLFIGPDIYWGMPVNIRTRLDFGVIFRKQFRETGFAINVHVF</sequence>
<evidence type="ECO:0000313" key="2">
    <source>
        <dbReference type="Proteomes" id="UP001228690"/>
    </source>
</evidence>
<proteinExistence type="predicted"/>